<name>D2UZN4_NAEGR</name>
<gene>
    <name evidence="3" type="ORF">NAEGRDRAFT_62003</name>
</gene>
<dbReference type="AlphaFoldDB" id="D2UZN4"/>
<dbReference type="EMBL" id="GG738846">
    <property type="protein sequence ID" value="EFC50189.1"/>
    <property type="molecule type" value="Genomic_DNA"/>
</dbReference>
<feature type="region of interest" description="Disordered" evidence="1">
    <location>
        <begin position="1"/>
        <end position="25"/>
    </location>
</feature>
<dbReference type="Proteomes" id="UP000006671">
    <property type="component" value="Unassembled WGS sequence"/>
</dbReference>
<evidence type="ECO:0000256" key="1">
    <source>
        <dbReference type="SAM" id="MobiDB-lite"/>
    </source>
</evidence>
<evidence type="ECO:0000313" key="3">
    <source>
        <dbReference type="EMBL" id="EFC50189.1"/>
    </source>
</evidence>
<dbReference type="VEuPathDB" id="AmoebaDB:NAEGRDRAFT_62003"/>
<evidence type="ECO:0000256" key="2">
    <source>
        <dbReference type="SAM" id="Phobius"/>
    </source>
</evidence>
<accession>D2UZN4</accession>
<feature type="transmembrane region" description="Helical" evidence="2">
    <location>
        <begin position="348"/>
        <end position="371"/>
    </location>
</feature>
<keyword evidence="2" id="KW-0812">Transmembrane</keyword>
<proteinExistence type="predicted"/>
<dbReference type="KEGG" id="ngr:NAEGRDRAFT_62003"/>
<dbReference type="RefSeq" id="XP_002682933.1">
    <property type="nucleotide sequence ID" value="XM_002682887.1"/>
</dbReference>
<keyword evidence="2" id="KW-1133">Transmembrane helix</keyword>
<evidence type="ECO:0000313" key="4">
    <source>
        <dbReference type="Proteomes" id="UP000006671"/>
    </source>
</evidence>
<organism evidence="4">
    <name type="scientific">Naegleria gruberi</name>
    <name type="common">Amoeba</name>
    <dbReference type="NCBI Taxonomy" id="5762"/>
    <lineage>
        <taxon>Eukaryota</taxon>
        <taxon>Discoba</taxon>
        <taxon>Heterolobosea</taxon>
        <taxon>Tetramitia</taxon>
        <taxon>Eutetramitia</taxon>
        <taxon>Vahlkampfiidae</taxon>
        <taxon>Naegleria</taxon>
    </lineage>
</organism>
<feature type="region of interest" description="Disordered" evidence="1">
    <location>
        <begin position="784"/>
        <end position="803"/>
    </location>
</feature>
<feature type="compositionally biased region" description="Polar residues" evidence="1">
    <location>
        <begin position="794"/>
        <end position="803"/>
    </location>
</feature>
<keyword evidence="4" id="KW-1185">Reference proteome</keyword>
<protein>
    <submittedName>
        <fullName evidence="3">Predicted protein</fullName>
    </submittedName>
</protein>
<dbReference type="GeneID" id="8863470"/>
<feature type="region of interest" description="Disordered" evidence="1">
    <location>
        <begin position="56"/>
        <end position="96"/>
    </location>
</feature>
<keyword evidence="2" id="KW-0472">Membrane</keyword>
<dbReference type="InParanoid" id="D2UZN4"/>
<reference evidence="3 4" key="1">
    <citation type="journal article" date="2010" name="Cell">
        <title>The genome of Naegleria gruberi illuminates early eukaryotic versatility.</title>
        <authorList>
            <person name="Fritz-Laylin L.K."/>
            <person name="Prochnik S.E."/>
            <person name="Ginger M.L."/>
            <person name="Dacks J.B."/>
            <person name="Carpenter M.L."/>
            <person name="Field M.C."/>
            <person name="Kuo A."/>
            <person name="Paredez A."/>
            <person name="Chapman J."/>
            <person name="Pham J."/>
            <person name="Shu S."/>
            <person name="Neupane R."/>
            <person name="Cipriano M."/>
            <person name="Mancuso J."/>
            <person name="Tu H."/>
            <person name="Salamov A."/>
            <person name="Lindquist E."/>
            <person name="Shapiro H."/>
            <person name="Lucas S."/>
            <person name="Grigoriev I.V."/>
            <person name="Cande W.Z."/>
            <person name="Fulton C."/>
            <person name="Rokhsar D.S."/>
            <person name="Dawson S.C."/>
        </authorList>
    </citation>
    <scope>NUCLEOTIDE SEQUENCE [LARGE SCALE GENOMIC DNA]</scope>
    <source>
        <strain evidence="3 4">NEG-M</strain>
    </source>
</reference>
<feature type="compositionally biased region" description="Polar residues" evidence="1">
    <location>
        <begin position="56"/>
        <end position="66"/>
    </location>
</feature>
<sequence>MPFTSSNSSHSISSTKSRRLSLSLSNREIPEPVFANLNASPNDHKNIANEMVNSAKHQPEIQQSIEISRRVLTPESNNEETEEENTSMGEENKENSEGELILDSLNSEKNIENTLNNMLILSESVTSQLKILINDSISDLKNGEFNFFGVFKAIVEKELDLVSSIYIGDAFGNKVGVFYYGGELYMMNSSQSLNSLTFCQDWTSKSECEMGSSKTFSNTELRIENTLVRDNFQSIQIVGLVSERNTVRLLKKWIDSKSNFYYFAMDLSLNRLCAKALVPTMYYSVNGNIMLMDTNSTSVLGAKFDFSSTQIEKIKKSKPTECSQQIIVEDADSIQTLFMKRMCLGERLDLILVTSIPTSSLTSSLVSPMLITLAANLILFIVLAILSITFIWLFLRPLNEIFQMVDETYGIKESFNGVPRKKNLKTPLVRNLHEFKFLREMIGRLVSPQSNNQSFIQKNPIVKYESDLSINKSIDLKSSQQFAKTQNKEGIGSFLSNSFKFANKKRHQQVIEEREVICVGVSLEGLDQVATSNMGEAIHFLLECCEKITTMCSQKGCKAGFLSTNVIGLFYNFATNTFPIDKIISNNYFFLDQLEKIKIKHPIKFRMVTFQQKLLCGLATPTIFTPFNTDHVMETIRKMNDICVELDIKMTVPEYFKKATSEKYYHRFIGNVFLLNSQTSFSNTCLNTEGREEEIYNLYEVGEEKIIQQDQEWMYELHEKTKKHKWDEYNGAHQLFEDSKFEEARDLLNTIINEQTQTGTIDQATFQLYRLCEISINNMRENMNRTEVNDNDNTESSMGTDYL</sequence>
<feature type="transmembrane region" description="Helical" evidence="2">
    <location>
        <begin position="377"/>
        <end position="395"/>
    </location>
</feature>